<dbReference type="OrthoDB" id="10229293at2759"/>
<organism evidence="2 3">
    <name type="scientific">Brachionus calyciflorus</name>
    <dbReference type="NCBI Taxonomy" id="104777"/>
    <lineage>
        <taxon>Eukaryota</taxon>
        <taxon>Metazoa</taxon>
        <taxon>Spiralia</taxon>
        <taxon>Gnathifera</taxon>
        <taxon>Rotifera</taxon>
        <taxon>Eurotatoria</taxon>
        <taxon>Monogononta</taxon>
        <taxon>Pseudotrocha</taxon>
        <taxon>Ploima</taxon>
        <taxon>Brachionidae</taxon>
        <taxon>Brachionus</taxon>
    </lineage>
</organism>
<sequence>MIKTSQPDNSEFKVLIDLGDDDDLRTFSLEENKSLVINKTYYETGTYRIKAILLDTPLNNTDYINVRRKMLEVDNKNNYQGCFYDRKPFEMDDVVYVNKFNMTNALCEEICANYGYNFSSTYNGYKCSCGDSFGLYNSPKVNESCSNLCSGNESEICGGRRLRSYGIFNSDPMTLYYGDFEECTTINLSILNKTKTSNHIYECINWCQSNNFTKSIFNSSSCSCSMSNYEINGLDYTNALCDYTNRASGSEYYIKSVYKVQNPLIVNNTGKYYLEHLGCFSFNSQGKYVEFKEMSISKCMIYCKYTNSNVLASMGKICYCFNSTQNNQTSIKDIFCQDISQNERHFIGNKNQDLTDHYIINDLNDSLEINNNFYAVNIGCFDQFLHKVISLSLKNIFECQSFCYNLNYSFTRYRLNYCYCGKIIDYKVDSECYDVYKLLPTNLTILTTTIDAETISTSWKELSSFRTTEAFSTKLNS</sequence>
<dbReference type="EMBL" id="CAJNOC010005182">
    <property type="protein sequence ID" value="CAF1044908.1"/>
    <property type="molecule type" value="Genomic_DNA"/>
</dbReference>
<keyword evidence="3" id="KW-1185">Reference proteome</keyword>
<proteinExistence type="predicted"/>
<comment type="caution">
    <text evidence="2">The sequence shown here is derived from an EMBL/GenBank/DDBJ whole genome shotgun (WGS) entry which is preliminary data.</text>
</comment>
<dbReference type="Pfam" id="PF01822">
    <property type="entry name" value="WSC"/>
    <property type="match status" value="1"/>
</dbReference>
<name>A0A814K0C0_9BILA</name>
<evidence type="ECO:0000313" key="3">
    <source>
        <dbReference type="Proteomes" id="UP000663879"/>
    </source>
</evidence>
<protein>
    <recommendedName>
        <fullName evidence="1">WSC domain-containing protein</fullName>
    </recommendedName>
</protein>
<feature type="non-terminal residue" evidence="2">
    <location>
        <position position="1"/>
    </location>
</feature>
<evidence type="ECO:0000259" key="1">
    <source>
        <dbReference type="PROSITE" id="PS51212"/>
    </source>
</evidence>
<feature type="domain" description="WSC" evidence="1">
    <location>
        <begin position="76"/>
        <end position="169"/>
    </location>
</feature>
<dbReference type="AlphaFoldDB" id="A0A814K0C0"/>
<accession>A0A814K0C0</accession>
<dbReference type="Proteomes" id="UP000663879">
    <property type="component" value="Unassembled WGS sequence"/>
</dbReference>
<evidence type="ECO:0000313" key="2">
    <source>
        <dbReference type="EMBL" id="CAF1044908.1"/>
    </source>
</evidence>
<reference evidence="2" key="1">
    <citation type="submission" date="2021-02" db="EMBL/GenBank/DDBJ databases">
        <authorList>
            <person name="Nowell W R."/>
        </authorList>
    </citation>
    <scope>NUCLEOTIDE SEQUENCE</scope>
    <source>
        <strain evidence="2">Ploen Becks lab</strain>
    </source>
</reference>
<dbReference type="InterPro" id="IPR002889">
    <property type="entry name" value="WSC_carb-bd"/>
</dbReference>
<gene>
    <name evidence="2" type="ORF">OXX778_LOCUS18534</name>
</gene>
<dbReference type="SMART" id="SM00321">
    <property type="entry name" value="WSC"/>
    <property type="match status" value="1"/>
</dbReference>
<dbReference type="PROSITE" id="PS51212">
    <property type="entry name" value="WSC"/>
    <property type="match status" value="1"/>
</dbReference>